<evidence type="ECO:0000256" key="3">
    <source>
        <dbReference type="HAMAP-Rule" id="MF_00984"/>
    </source>
</evidence>
<dbReference type="Proteomes" id="UP001235094">
    <property type="component" value="Unassembled WGS sequence"/>
</dbReference>
<dbReference type="InterPro" id="IPR000424">
    <property type="entry name" value="Primosome_PriB/ssb"/>
</dbReference>
<dbReference type="PROSITE" id="PS50935">
    <property type="entry name" value="SSB"/>
    <property type="match status" value="1"/>
</dbReference>
<feature type="compositionally biased region" description="Basic and acidic residues" evidence="5">
    <location>
        <begin position="117"/>
        <end position="140"/>
    </location>
</feature>
<evidence type="ECO:0000313" key="6">
    <source>
        <dbReference type="EMBL" id="MDQ0510940.1"/>
    </source>
</evidence>
<evidence type="ECO:0000256" key="2">
    <source>
        <dbReference type="ARBA" id="ARBA00023172"/>
    </source>
</evidence>
<protein>
    <recommendedName>
        <fullName evidence="3 4">Single-stranded DNA-binding protein</fullName>
        <shortName evidence="3">SSB</shortName>
    </recommendedName>
</protein>
<evidence type="ECO:0000256" key="4">
    <source>
        <dbReference type="RuleBase" id="RU000524"/>
    </source>
</evidence>
<dbReference type="GO" id="GO:0003677">
    <property type="term" value="F:DNA binding"/>
    <property type="evidence" value="ECO:0007669"/>
    <property type="project" value="UniProtKB-KW"/>
</dbReference>
<gene>
    <name evidence="6" type="ORF">QOZ99_001828</name>
</gene>
<dbReference type="CDD" id="cd04496">
    <property type="entry name" value="SSB_OBF"/>
    <property type="match status" value="1"/>
</dbReference>
<name>A0ABU0LQF9_9HYPH</name>
<dbReference type="RefSeq" id="WP_306889656.1">
    <property type="nucleotide sequence ID" value="NZ_JAUSVR010000004.1"/>
</dbReference>
<dbReference type="SUPFAM" id="SSF50249">
    <property type="entry name" value="Nucleic acid-binding proteins"/>
    <property type="match status" value="1"/>
</dbReference>
<dbReference type="InterPro" id="IPR012340">
    <property type="entry name" value="NA-bd_OB-fold"/>
</dbReference>
<dbReference type="PANTHER" id="PTHR10302:SF0">
    <property type="entry name" value="SINGLE-STRANDED DNA-BINDING PROTEIN, MITOCHONDRIAL"/>
    <property type="match status" value="1"/>
</dbReference>
<feature type="region of interest" description="Disordered" evidence="5">
    <location>
        <begin position="105"/>
        <end position="171"/>
    </location>
</feature>
<organism evidence="6 7">
    <name type="scientific">Ancylobacter amanitiformis</name>
    <dbReference type="NCBI Taxonomy" id="217069"/>
    <lineage>
        <taxon>Bacteria</taxon>
        <taxon>Pseudomonadati</taxon>
        <taxon>Pseudomonadota</taxon>
        <taxon>Alphaproteobacteria</taxon>
        <taxon>Hyphomicrobiales</taxon>
        <taxon>Xanthobacteraceae</taxon>
        <taxon>Ancylobacter</taxon>
    </lineage>
</organism>
<feature type="compositionally biased region" description="Low complexity" evidence="5">
    <location>
        <begin position="141"/>
        <end position="154"/>
    </location>
</feature>
<dbReference type="EMBL" id="JAUSVR010000004">
    <property type="protein sequence ID" value="MDQ0510940.1"/>
    <property type="molecule type" value="Genomic_DNA"/>
</dbReference>
<comment type="caution">
    <text evidence="6">The sequence shown here is derived from an EMBL/GenBank/DDBJ whole genome shotgun (WGS) entry which is preliminary data.</text>
</comment>
<evidence type="ECO:0000256" key="1">
    <source>
        <dbReference type="ARBA" id="ARBA00023125"/>
    </source>
</evidence>
<dbReference type="PANTHER" id="PTHR10302">
    <property type="entry name" value="SINGLE-STRANDED DNA-BINDING PROTEIN"/>
    <property type="match status" value="1"/>
</dbReference>
<proteinExistence type="inferred from homology"/>
<dbReference type="Gene3D" id="2.40.50.140">
    <property type="entry name" value="Nucleic acid-binding proteins"/>
    <property type="match status" value="1"/>
</dbReference>
<dbReference type="InterPro" id="IPR011344">
    <property type="entry name" value="ssDNA-bd"/>
</dbReference>
<evidence type="ECO:0000313" key="7">
    <source>
        <dbReference type="Proteomes" id="UP001235094"/>
    </source>
</evidence>
<comment type="subunit">
    <text evidence="3">Homotetramer.</text>
</comment>
<dbReference type="HAMAP" id="MF_00984">
    <property type="entry name" value="SSB"/>
    <property type="match status" value="1"/>
</dbReference>
<dbReference type="NCBIfam" id="TIGR00621">
    <property type="entry name" value="ssb"/>
    <property type="match status" value="1"/>
</dbReference>
<dbReference type="Pfam" id="PF00436">
    <property type="entry name" value="SSB"/>
    <property type="match status" value="1"/>
</dbReference>
<evidence type="ECO:0000256" key="5">
    <source>
        <dbReference type="SAM" id="MobiDB-lite"/>
    </source>
</evidence>
<accession>A0ABU0LQF9</accession>
<reference evidence="6 7" key="1">
    <citation type="submission" date="2023-07" db="EMBL/GenBank/DDBJ databases">
        <title>Genomic Encyclopedia of Type Strains, Phase IV (KMG-IV): sequencing the most valuable type-strain genomes for metagenomic binning, comparative biology and taxonomic classification.</title>
        <authorList>
            <person name="Goeker M."/>
        </authorList>
    </citation>
    <scope>NUCLEOTIDE SEQUENCE [LARGE SCALE GENOMIC DNA]</scope>
    <source>
        <strain evidence="6 7">DSM 15561</strain>
    </source>
</reference>
<sequence length="171" mass="19151">MSINRVTVLGRLGADPEVKRTGTGKLVANLRVACSERWKDRNGEWQERTDWVPVVIWTEFLAERVEEHARKGDMVYVEGKFQTREYEKNGEKRYVTEVVVQGFGSTVEVPGAARKSGSRDDGRDDRGGGRDSRRSEDRGSSTRSSGSGSRGPRSMADDLDDDIPFGPEWRG</sequence>
<keyword evidence="1 3" id="KW-0238">DNA-binding</keyword>
<comment type="caution">
    <text evidence="3">Lacks conserved residue(s) required for the propagation of feature annotation.</text>
</comment>
<keyword evidence="7" id="KW-1185">Reference proteome</keyword>
<keyword evidence="2" id="KW-0233">DNA recombination</keyword>